<keyword evidence="1" id="KW-0472">Membrane</keyword>
<feature type="transmembrane region" description="Helical" evidence="1">
    <location>
        <begin position="6"/>
        <end position="22"/>
    </location>
</feature>
<reference evidence="2 3" key="1">
    <citation type="submission" date="2019-02" db="EMBL/GenBank/DDBJ databases">
        <title>Deep-cultivation of Planctomycetes and their phenomic and genomic characterization uncovers novel biology.</title>
        <authorList>
            <person name="Wiegand S."/>
            <person name="Jogler M."/>
            <person name="Boedeker C."/>
            <person name="Pinto D."/>
            <person name="Vollmers J."/>
            <person name="Rivas-Marin E."/>
            <person name="Kohn T."/>
            <person name="Peeters S.H."/>
            <person name="Heuer A."/>
            <person name="Rast P."/>
            <person name="Oberbeckmann S."/>
            <person name="Bunk B."/>
            <person name="Jeske O."/>
            <person name="Meyerdierks A."/>
            <person name="Storesund J.E."/>
            <person name="Kallscheuer N."/>
            <person name="Luecker S."/>
            <person name="Lage O.M."/>
            <person name="Pohl T."/>
            <person name="Merkel B.J."/>
            <person name="Hornburger P."/>
            <person name="Mueller R.-W."/>
            <person name="Bruemmer F."/>
            <person name="Labrenz M."/>
            <person name="Spormann A.M."/>
            <person name="Op den Camp H."/>
            <person name="Overmann J."/>
            <person name="Amann R."/>
            <person name="Jetten M.S.M."/>
            <person name="Mascher T."/>
            <person name="Medema M.H."/>
            <person name="Devos D.P."/>
            <person name="Kaster A.-K."/>
            <person name="Ovreas L."/>
            <person name="Rohde M."/>
            <person name="Galperin M.Y."/>
            <person name="Jogler C."/>
        </authorList>
    </citation>
    <scope>NUCLEOTIDE SEQUENCE [LARGE SCALE GENOMIC DNA]</scope>
    <source>
        <strain evidence="2 3">EC9</strain>
    </source>
</reference>
<dbReference type="SUPFAM" id="SSF111369">
    <property type="entry name" value="HlyD-like secretion proteins"/>
    <property type="match status" value="2"/>
</dbReference>
<gene>
    <name evidence="2" type="primary">yiaV_3</name>
    <name evidence="2" type="ORF">EC9_50560</name>
</gene>
<dbReference type="Gene3D" id="2.40.50.100">
    <property type="match status" value="2"/>
</dbReference>
<feature type="transmembrane region" description="Helical" evidence="1">
    <location>
        <begin position="29"/>
        <end position="49"/>
    </location>
</feature>
<evidence type="ECO:0000313" key="3">
    <source>
        <dbReference type="Proteomes" id="UP000319557"/>
    </source>
</evidence>
<dbReference type="Gene3D" id="2.40.30.170">
    <property type="match status" value="1"/>
</dbReference>
<dbReference type="AlphaFoldDB" id="A0A517M7H7"/>
<dbReference type="PANTHER" id="PTHR30386">
    <property type="entry name" value="MEMBRANE FUSION SUBUNIT OF EMRAB-TOLC MULTIDRUG EFFLUX PUMP"/>
    <property type="match status" value="1"/>
</dbReference>
<proteinExistence type="predicted"/>
<dbReference type="KEGG" id="ruv:EC9_50560"/>
<keyword evidence="3" id="KW-1185">Reference proteome</keyword>
<accession>A0A517M7H7</accession>
<dbReference type="InterPro" id="IPR050739">
    <property type="entry name" value="MFP"/>
</dbReference>
<protein>
    <submittedName>
        <fullName evidence="2">Inner membrane protein YiaV</fullName>
    </submittedName>
</protein>
<dbReference type="OrthoDB" id="9811754at2"/>
<keyword evidence="1" id="KW-0812">Transmembrane</keyword>
<evidence type="ECO:0000313" key="2">
    <source>
        <dbReference type="EMBL" id="QDS90838.1"/>
    </source>
</evidence>
<sequence length="457" mass="47590">MIAFMLTIYVAVVVLLFKMKLVKPNPYPIALILVAGVFVIGGPAVAWTLSAPVSPRVVTTQYVVQLVPYVKGQVAKVHAQANVPMKKGDLLLEINPTPYQNALDQATAQLQASREGLKQAEAGVDVAKASVASAAAGVQQATAAVGQSKAVVSNALASIKRAKAGIASAEAGVSKAKAADDLAKTEEQIAVNLQKTDAGAISALRVTQSVQSRQAADAALQAAETGVNEAQAALLQAEAGLSQSQAAEQQAAAGLVAAQAVQQQADASESQAMLGVKIAASKVQAAEAQVSDAQFNLEQCKMLAPADGYVVNWTVQEGTMLVPMPLAAAGTFINTEQTFIVASYPQNWLMNVESGDDVELVLNPFPGRLFKGKVDQVIPATGEGQFDPSKSVPLASQVGSHGFLAVKILLDQDQTIPSLPLGAGGTVAIYTDHGKPVHIISKVAIRMQKWLLYIMPS</sequence>
<dbReference type="EMBL" id="CP036261">
    <property type="protein sequence ID" value="QDS90838.1"/>
    <property type="molecule type" value="Genomic_DNA"/>
</dbReference>
<dbReference type="Proteomes" id="UP000319557">
    <property type="component" value="Chromosome"/>
</dbReference>
<dbReference type="PANTHER" id="PTHR30386:SF18">
    <property type="entry name" value="INNER MEMBRANE PROTEIN YIAV-RELATED"/>
    <property type="match status" value="1"/>
</dbReference>
<dbReference type="RefSeq" id="WP_145348584.1">
    <property type="nucleotide sequence ID" value="NZ_CP036261.1"/>
</dbReference>
<name>A0A517M7H7_9BACT</name>
<evidence type="ECO:0000256" key="1">
    <source>
        <dbReference type="SAM" id="Phobius"/>
    </source>
</evidence>
<organism evidence="2 3">
    <name type="scientific">Rosistilla ulvae</name>
    <dbReference type="NCBI Taxonomy" id="1930277"/>
    <lineage>
        <taxon>Bacteria</taxon>
        <taxon>Pseudomonadati</taxon>
        <taxon>Planctomycetota</taxon>
        <taxon>Planctomycetia</taxon>
        <taxon>Pirellulales</taxon>
        <taxon>Pirellulaceae</taxon>
        <taxon>Rosistilla</taxon>
    </lineage>
</organism>
<keyword evidence="1" id="KW-1133">Transmembrane helix</keyword>
<dbReference type="Gene3D" id="1.10.287.470">
    <property type="entry name" value="Helix hairpin bin"/>
    <property type="match status" value="2"/>
</dbReference>